<organism evidence="1 2">
    <name type="scientific">Colletotrichum kahawae</name>
    <name type="common">Coffee berry disease fungus</name>
    <dbReference type="NCBI Taxonomy" id="34407"/>
    <lineage>
        <taxon>Eukaryota</taxon>
        <taxon>Fungi</taxon>
        <taxon>Dikarya</taxon>
        <taxon>Ascomycota</taxon>
        <taxon>Pezizomycotina</taxon>
        <taxon>Sordariomycetes</taxon>
        <taxon>Hypocreomycetidae</taxon>
        <taxon>Glomerellales</taxon>
        <taxon>Glomerellaceae</taxon>
        <taxon>Colletotrichum</taxon>
        <taxon>Colletotrichum gloeosporioides species complex</taxon>
    </lineage>
</organism>
<dbReference type="AlphaFoldDB" id="A0AAD9Y726"/>
<dbReference type="EMBL" id="VYYT01000289">
    <property type="protein sequence ID" value="KAK2747460.1"/>
    <property type="molecule type" value="Genomic_DNA"/>
</dbReference>
<sequence length="85" mass="8865">MSAAGCGPTNARAVNGLARKCTLRQNISPALSVGMDATQDRGLYRSGLHYVAPACPPSGETHLSSTDWHITAALRTNSLPGNRAC</sequence>
<evidence type="ECO:0000313" key="2">
    <source>
        <dbReference type="Proteomes" id="UP001281614"/>
    </source>
</evidence>
<protein>
    <submittedName>
        <fullName evidence="1">Uncharacterized protein</fullName>
    </submittedName>
</protein>
<comment type="caution">
    <text evidence="1">The sequence shown here is derived from an EMBL/GenBank/DDBJ whole genome shotgun (WGS) entry which is preliminary data.</text>
</comment>
<keyword evidence="2" id="KW-1185">Reference proteome</keyword>
<dbReference type="Proteomes" id="UP001281614">
    <property type="component" value="Unassembled WGS sequence"/>
</dbReference>
<evidence type="ECO:0000313" key="1">
    <source>
        <dbReference type="EMBL" id="KAK2747460.1"/>
    </source>
</evidence>
<accession>A0AAD9Y726</accession>
<gene>
    <name evidence="1" type="ORF">CKAH01_06637</name>
</gene>
<name>A0AAD9Y726_COLKA</name>
<reference evidence="1" key="1">
    <citation type="submission" date="2023-02" db="EMBL/GenBank/DDBJ databases">
        <title>Colletotrichum kahawae CIFC_Que2 genome sequencing and assembly.</title>
        <authorList>
            <person name="Baroncelli R."/>
        </authorList>
    </citation>
    <scope>NUCLEOTIDE SEQUENCE</scope>
    <source>
        <strain evidence="1">CIFC_Que2</strain>
    </source>
</reference>
<proteinExistence type="predicted"/>